<evidence type="ECO:0000256" key="9">
    <source>
        <dbReference type="ARBA" id="ARBA00023316"/>
    </source>
</evidence>
<comment type="subcellular location">
    <subcellularLocation>
        <location evidence="10">Cell membrane</location>
        <topology evidence="10">Peripheral membrane protein</topology>
        <orientation evidence="10">Cytoplasmic side</orientation>
    </subcellularLocation>
</comment>
<feature type="binding site" evidence="10">
    <location>
        <position position="245"/>
    </location>
    <ligand>
        <name>UDP-N-acetyl-alpha-D-glucosamine</name>
        <dbReference type="ChEBI" id="CHEBI:57705"/>
    </ligand>
</feature>
<evidence type="ECO:0000256" key="3">
    <source>
        <dbReference type="ARBA" id="ARBA00022676"/>
    </source>
</evidence>
<organism evidence="13">
    <name type="scientific">Candidatus Aschnera chinzeii</name>
    <dbReference type="NCBI Taxonomy" id="1485666"/>
    <lineage>
        <taxon>Bacteria</taxon>
        <taxon>Pseudomonadati</taxon>
        <taxon>Pseudomonadota</taxon>
        <taxon>Gammaproteobacteria</taxon>
        <taxon>Enterobacterales</taxon>
        <taxon>Enterobacteriaceae</taxon>
        <taxon>Candidatus Aschnera</taxon>
    </lineage>
</organism>
<feature type="domain" description="Glycosyl transferase family 28 C-terminal" evidence="12">
    <location>
        <begin position="184"/>
        <end position="338"/>
    </location>
</feature>
<gene>
    <name evidence="10 13" type="primary">murG</name>
    <name evidence="13" type="ORF">ACHINZ_3160</name>
</gene>
<reference evidence="13" key="2">
    <citation type="submission" date="2023-10" db="EMBL/GenBank/DDBJ databases">
        <authorList>
            <person name="Koga R."/>
            <person name="Fukatsu T."/>
        </authorList>
    </citation>
    <scope>NUCLEOTIDE SEQUENCE</scope>
    <source>
        <strain evidence="13">Kw-01</strain>
    </source>
</reference>
<dbReference type="GO" id="GO:0005886">
    <property type="term" value="C:plasma membrane"/>
    <property type="evidence" value="ECO:0007669"/>
    <property type="project" value="UniProtKB-SubCell"/>
</dbReference>
<dbReference type="HAMAP" id="MF_00033">
    <property type="entry name" value="MurG"/>
    <property type="match status" value="1"/>
</dbReference>
<evidence type="ECO:0000256" key="1">
    <source>
        <dbReference type="ARBA" id="ARBA00022475"/>
    </source>
</evidence>
<comment type="function">
    <text evidence="10">Cell wall formation. Catalyzes the transfer of a GlcNAc subunit on undecaprenyl-pyrophosphoryl-MurNAc-pentapeptide (lipid intermediate I) to form undecaprenyl-pyrophosphoryl-MurNAc-(pentapeptide)GlcNAc (lipid intermediate II).</text>
</comment>
<comment type="pathway">
    <text evidence="10">Cell wall biogenesis; peptidoglycan biosynthesis.</text>
</comment>
<feature type="binding site" evidence="10">
    <location>
        <begin position="14"/>
        <end position="16"/>
    </location>
    <ligand>
        <name>UDP-N-acetyl-alpha-D-glucosamine</name>
        <dbReference type="ChEBI" id="CHEBI:57705"/>
    </ligand>
</feature>
<dbReference type="GO" id="GO:0071555">
    <property type="term" value="P:cell wall organization"/>
    <property type="evidence" value="ECO:0007669"/>
    <property type="project" value="UniProtKB-KW"/>
</dbReference>
<evidence type="ECO:0000256" key="5">
    <source>
        <dbReference type="ARBA" id="ARBA00022960"/>
    </source>
</evidence>
<evidence type="ECO:0000256" key="4">
    <source>
        <dbReference type="ARBA" id="ARBA00022679"/>
    </source>
</evidence>
<proteinExistence type="inferred from homology"/>
<dbReference type="SUPFAM" id="SSF53756">
    <property type="entry name" value="UDP-Glycosyltransferase/glycogen phosphorylase"/>
    <property type="match status" value="1"/>
</dbReference>
<keyword evidence="7 10" id="KW-0472">Membrane</keyword>
<feature type="binding site" evidence="10">
    <location>
        <position position="162"/>
    </location>
    <ligand>
        <name>UDP-N-acetyl-alpha-D-glucosamine</name>
        <dbReference type="ChEBI" id="CHEBI:57705"/>
    </ligand>
</feature>
<keyword evidence="8 10" id="KW-0131">Cell cycle</keyword>
<evidence type="ECO:0000256" key="7">
    <source>
        <dbReference type="ARBA" id="ARBA00023136"/>
    </source>
</evidence>
<dbReference type="Gene3D" id="3.40.50.2000">
    <property type="entry name" value="Glycogen Phosphorylase B"/>
    <property type="match status" value="2"/>
</dbReference>
<evidence type="ECO:0000313" key="13">
    <source>
        <dbReference type="EMBL" id="BET44644.1"/>
    </source>
</evidence>
<dbReference type="InterPro" id="IPR004276">
    <property type="entry name" value="GlycoTrans_28_N"/>
</dbReference>
<dbReference type="AlphaFoldDB" id="A0AAT9G4I5"/>
<dbReference type="PANTHER" id="PTHR21015">
    <property type="entry name" value="UDP-N-ACETYLGLUCOSAMINE--N-ACETYLMURAMYL-(PENTAPEPTIDE) PYROPHOSPHORYL-UNDECAPRENOL N-ACETYLGLUCOSAMINE TRANSFERASE 1"/>
    <property type="match status" value="1"/>
</dbReference>
<sequence>MNITKRLIIMGGGTGGHIFSGLEIAKYLIQRGWEVSWLGAYNKMESIIVPRYKIKINFINISALRNKNIIKQLLSIITIIKAIKEAKSIIQKKQPNIVLGMGGYVSGPGGIAAWLCNIPLVIHEQNAIVGLTNRWLSKIAKHILQAFPNTIDKAYTVGNPVRQKIIQLPSPKIRYTNRTGAIRILVLGGSQGSNILNKIFPQISSKLTRKVIIWHQTGLKESSKTKFLYKKFYNSFVKYKINTFINNIDKAYLWADIAICRSGALTVSEISAVGLAAIFVPFANHKDQQQYFNALPLAKINAAKIIKESKNLIQSLINILNNISRYHLLEMAKKAQTLFIPNTVINIETILNNIIKTNNIIV</sequence>
<dbReference type="EMBL" id="AP028961">
    <property type="protein sequence ID" value="BET44644.1"/>
    <property type="molecule type" value="Genomic_DNA"/>
</dbReference>
<dbReference type="CDD" id="cd03785">
    <property type="entry name" value="GT28_MurG"/>
    <property type="match status" value="1"/>
</dbReference>
<evidence type="ECO:0000256" key="10">
    <source>
        <dbReference type="HAMAP-Rule" id="MF_00033"/>
    </source>
</evidence>
<protein>
    <recommendedName>
        <fullName evidence="10">UDP-N-acetylglucosamine--N-acetylmuramyl-(pentapeptide) pyrophosphoryl-undecaprenol N-acetylglucosamine transferase</fullName>
        <ecNumber evidence="10">2.4.1.227</ecNumber>
    </recommendedName>
    <alternativeName>
        <fullName evidence="10">Undecaprenyl-PP-MurNAc-pentapeptide-UDPGlcNAc GlcNAc transferase</fullName>
    </alternativeName>
</protein>
<dbReference type="NCBIfam" id="TIGR01133">
    <property type="entry name" value="murG"/>
    <property type="match status" value="1"/>
</dbReference>
<dbReference type="Pfam" id="PF03033">
    <property type="entry name" value="Glyco_transf_28"/>
    <property type="match status" value="1"/>
</dbReference>
<evidence type="ECO:0000256" key="8">
    <source>
        <dbReference type="ARBA" id="ARBA00023306"/>
    </source>
</evidence>
<reference evidence="13" key="1">
    <citation type="journal article" date="2023" name="Front. Microbiol.">
        <title>Genome analysis of Candidatus Aschnera chinzeii, the bacterial endosymbiont of the blood-sucking bat fly Penicillidia jenynsii (Insecta: Diptera: Nycteribiidae).</title>
        <authorList>
            <person name="Koga R."/>
            <person name="Moriyama M."/>
            <person name="Nozaki T."/>
            <person name="Fukatsu T."/>
        </authorList>
    </citation>
    <scope>NUCLEOTIDE SEQUENCE</scope>
    <source>
        <strain evidence="13">Kw-01</strain>
    </source>
</reference>
<name>A0AAT9G4I5_9ENTR</name>
<keyword evidence="9 10" id="KW-0961">Cell wall biogenesis/degradation</keyword>
<dbReference type="GO" id="GO:0009252">
    <property type="term" value="P:peptidoglycan biosynthetic process"/>
    <property type="evidence" value="ECO:0007669"/>
    <property type="project" value="UniProtKB-UniRule"/>
</dbReference>
<dbReference type="GO" id="GO:0051301">
    <property type="term" value="P:cell division"/>
    <property type="evidence" value="ECO:0007669"/>
    <property type="project" value="UniProtKB-KW"/>
</dbReference>
<keyword evidence="3 10" id="KW-0328">Glycosyltransferase</keyword>
<dbReference type="GO" id="GO:0050511">
    <property type="term" value="F:undecaprenyldiphospho-muramoylpentapeptide beta-N-acetylglucosaminyltransferase activity"/>
    <property type="evidence" value="ECO:0007669"/>
    <property type="project" value="UniProtKB-UniRule"/>
</dbReference>
<feature type="binding site" evidence="10">
    <location>
        <position position="190"/>
    </location>
    <ligand>
        <name>UDP-N-acetyl-alpha-D-glucosamine</name>
        <dbReference type="ChEBI" id="CHEBI:57705"/>
    </ligand>
</feature>
<keyword evidence="1 10" id="KW-1003">Cell membrane</keyword>
<feature type="domain" description="Glycosyltransferase family 28 N-terminal" evidence="11">
    <location>
        <begin position="8"/>
        <end position="144"/>
    </location>
</feature>
<dbReference type="InterPro" id="IPR007235">
    <property type="entry name" value="Glyco_trans_28_C"/>
</dbReference>
<dbReference type="EC" id="2.4.1.227" evidence="10"/>
<evidence type="ECO:0000259" key="11">
    <source>
        <dbReference type="Pfam" id="PF03033"/>
    </source>
</evidence>
<keyword evidence="5 10" id="KW-0133">Cell shape</keyword>
<evidence type="ECO:0000259" key="12">
    <source>
        <dbReference type="Pfam" id="PF04101"/>
    </source>
</evidence>
<keyword evidence="2 10" id="KW-0132">Cell division</keyword>
<comment type="catalytic activity">
    <reaction evidence="10">
        <text>di-trans,octa-cis-undecaprenyl diphospho-N-acetyl-alpha-D-muramoyl-L-alanyl-D-glutamyl-meso-2,6-diaminopimeloyl-D-alanyl-D-alanine + UDP-N-acetyl-alpha-D-glucosamine = di-trans,octa-cis-undecaprenyl diphospho-[N-acetyl-alpha-D-glucosaminyl-(1-&gt;4)]-N-acetyl-alpha-D-muramoyl-L-alanyl-D-glutamyl-meso-2,6-diaminopimeloyl-D-alanyl-D-alanine + UDP + H(+)</text>
        <dbReference type="Rhea" id="RHEA:31227"/>
        <dbReference type="ChEBI" id="CHEBI:15378"/>
        <dbReference type="ChEBI" id="CHEBI:57705"/>
        <dbReference type="ChEBI" id="CHEBI:58223"/>
        <dbReference type="ChEBI" id="CHEBI:61387"/>
        <dbReference type="ChEBI" id="CHEBI:61388"/>
        <dbReference type="EC" id="2.4.1.227"/>
    </reaction>
</comment>
<feature type="binding site" evidence="10">
    <location>
        <position position="126"/>
    </location>
    <ligand>
        <name>UDP-N-acetyl-alpha-D-glucosamine</name>
        <dbReference type="ChEBI" id="CHEBI:57705"/>
    </ligand>
</feature>
<dbReference type="GO" id="GO:0005975">
    <property type="term" value="P:carbohydrate metabolic process"/>
    <property type="evidence" value="ECO:0007669"/>
    <property type="project" value="InterPro"/>
</dbReference>
<evidence type="ECO:0000256" key="6">
    <source>
        <dbReference type="ARBA" id="ARBA00022984"/>
    </source>
</evidence>
<feature type="binding site" evidence="10">
    <location>
        <position position="290"/>
    </location>
    <ligand>
        <name>UDP-N-acetyl-alpha-D-glucosamine</name>
        <dbReference type="ChEBI" id="CHEBI:57705"/>
    </ligand>
</feature>
<feature type="binding site" evidence="10">
    <location>
        <begin position="264"/>
        <end position="269"/>
    </location>
    <ligand>
        <name>UDP-N-acetyl-alpha-D-glucosamine</name>
        <dbReference type="ChEBI" id="CHEBI:57705"/>
    </ligand>
</feature>
<keyword evidence="6 10" id="KW-0573">Peptidoglycan synthesis</keyword>
<dbReference type="InterPro" id="IPR006009">
    <property type="entry name" value="GlcNAc_MurG"/>
</dbReference>
<dbReference type="Pfam" id="PF04101">
    <property type="entry name" value="Glyco_tran_28_C"/>
    <property type="match status" value="1"/>
</dbReference>
<evidence type="ECO:0000256" key="2">
    <source>
        <dbReference type="ARBA" id="ARBA00022618"/>
    </source>
</evidence>
<dbReference type="PANTHER" id="PTHR21015:SF22">
    <property type="entry name" value="GLYCOSYLTRANSFERASE"/>
    <property type="match status" value="1"/>
</dbReference>
<comment type="similarity">
    <text evidence="10">Belongs to the glycosyltransferase 28 family. MurG subfamily.</text>
</comment>
<keyword evidence="4 10" id="KW-0808">Transferase</keyword>
<accession>A0AAT9G4I5</accession>
<dbReference type="GO" id="GO:0008360">
    <property type="term" value="P:regulation of cell shape"/>
    <property type="evidence" value="ECO:0007669"/>
    <property type="project" value="UniProtKB-KW"/>
</dbReference>